<proteinExistence type="predicted"/>
<keyword evidence="2" id="KW-1185">Reference proteome</keyword>
<gene>
    <name evidence="1" type="ORF">O181_040862</name>
</gene>
<dbReference type="AlphaFoldDB" id="A0A9Q3HEB5"/>
<name>A0A9Q3HEB5_9BASI</name>
<protein>
    <submittedName>
        <fullName evidence="1">Uncharacterized protein</fullName>
    </submittedName>
</protein>
<organism evidence="1 2">
    <name type="scientific">Austropuccinia psidii MF-1</name>
    <dbReference type="NCBI Taxonomy" id="1389203"/>
    <lineage>
        <taxon>Eukaryota</taxon>
        <taxon>Fungi</taxon>
        <taxon>Dikarya</taxon>
        <taxon>Basidiomycota</taxon>
        <taxon>Pucciniomycotina</taxon>
        <taxon>Pucciniomycetes</taxon>
        <taxon>Pucciniales</taxon>
        <taxon>Sphaerophragmiaceae</taxon>
        <taxon>Austropuccinia</taxon>
    </lineage>
</organism>
<dbReference type="OrthoDB" id="64353at2759"/>
<evidence type="ECO:0000313" key="2">
    <source>
        <dbReference type="Proteomes" id="UP000765509"/>
    </source>
</evidence>
<evidence type="ECO:0000313" key="1">
    <source>
        <dbReference type="EMBL" id="MBW0501147.1"/>
    </source>
</evidence>
<dbReference type="Proteomes" id="UP000765509">
    <property type="component" value="Unassembled WGS sequence"/>
</dbReference>
<dbReference type="EMBL" id="AVOT02016171">
    <property type="protein sequence ID" value="MBW0501147.1"/>
    <property type="molecule type" value="Genomic_DNA"/>
</dbReference>
<reference evidence="1" key="1">
    <citation type="submission" date="2021-03" db="EMBL/GenBank/DDBJ databases">
        <title>Draft genome sequence of rust myrtle Austropuccinia psidii MF-1, a brazilian biotype.</title>
        <authorList>
            <person name="Quecine M.C."/>
            <person name="Pachon D.M.R."/>
            <person name="Bonatelli M.L."/>
            <person name="Correr F.H."/>
            <person name="Franceschini L.M."/>
            <person name="Leite T.F."/>
            <person name="Margarido G.R.A."/>
            <person name="Almeida C.A."/>
            <person name="Ferrarezi J.A."/>
            <person name="Labate C.A."/>
        </authorList>
    </citation>
    <scope>NUCLEOTIDE SEQUENCE</scope>
    <source>
        <strain evidence="1">MF-1</strain>
    </source>
</reference>
<comment type="caution">
    <text evidence="1">The sequence shown here is derived from an EMBL/GenBank/DDBJ whole genome shotgun (WGS) entry which is preliminary data.</text>
</comment>
<sequence length="81" mass="9280">MDWALPFTPSAQLHCLLSFIFQCSNVRQHHQENSVLVQPTSERNMWIELGMSGPMMMIIGTEQSLLKGAKKNERNQVFFGL</sequence>
<accession>A0A9Q3HEB5</accession>